<dbReference type="Gene3D" id="1.10.287.1490">
    <property type="match status" value="1"/>
</dbReference>
<dbReference type="PANTHER" id="PTHR37813">
    <property type="entry name" value="FELS-2 PROPHAGE PROTEIN"/>
    <property type="match status" value="1"/>
</dbReference>
<dbReference type="InterPro" id="IPR016024">
    <property type="entry name" value="ARM-type_fold"/>
</dbReference>
<dbReference type="PANTHER" id="PTHR37813:SF1">
    <property type="entry name" value="FELS-2 PROPHAGE PROTEIN"/>
    <property type="match status" value="1"/>
</dbReference>
<evidence type="ECO:0000313" key="3">
    <source>
        <dbReference type="Proteomes" id="UP000886833"/>
    </source>
</evidence>
<name>A0A9D1GC64_9FIRM</name>
<dbReference type="AlphaFoldDB" id="A0A9D1GC64"/>
<reference evidence="2" key="1">
    <citation type="submission" date="2020-10" db="EMBL/GenBank/DDBJ databases">
        <authorList>
            <person name="Gilroy R."/>
        </authorList>
    </citation>
    <scope>NUCLEOTIDE SEQUENCE</scope>
    <source>
        <strain evidence="2">CHK195-26880</strain>
    </source>
</reference>
<feature type="coiled-coil region" evidence="1">
    <location>
        <begin position="47"/>
        <end position="116"/>
    </location>
</feature>
<evidence type="ECO:0000313" key="2">
    <source>
        <dbReference type="EMBL" id="HIT38208.1"/>
    </source>
</evidence>
<dbReference type="Proteomes" id="UP000886833">
    <property type="component" value="Unassembled WGS sequence"/>
</dbReference>
<dbReference type="EMBL" id="DVKQ01000092">
    <property type="protein sequence ID" value="HIT38208.1"/>
    <property type="molecule type" value="Genomic_DNA"/>
</dbReference>
<keyword evidence="1" id="KW-0175">Coiled coil</keyword>
<sequence>MAFGGVVKLEGESEYRKALSQIKSELKLVSSEMAKVSAEFDKNDTSIEGLTAKNNVLNKQIDEQKNKVNVLTDALAQSQNQFGENSDVTKKWQTELNSAEAELIKLTKEVQSNEEKMRNSQTSIDGASSSVREFANDADSTSKSVFSLGDMIKANLISEAIIGGVKSLGSALKNSIGSVTGLISEMKEYNTDLSKLEQNAISSGNSVEGMKDNMYDLVAMTGETDSSIEALSNLMAAGFEGDGMQSALDGLSGAIVKFPDTLKIESLSDSLQETLATGAATGQFGELIERMGGNLDEFNAGLANCTSEAERQQYALNWLSQSGLAELNEEYHKNNQATIDLSVADQKLTDSKGKLATALTNTVGPALATAKNGLADLGNALASSLSMFASGDVEGGTQLISNALTSLVSDISAMLPQMLTLGTNLIQGLLGGIQEALPELLPVVVETITTLAEFIVENLPLIIEVGIEILLALIQGISESLPTLIPTIIDSLLTIVDTLLNNIDMIVDAGIQLTLGLLNGLMNALPQLIDRLPEIIDKIVMALTNNLPKIIEMGITLVLQLAVGLIQAIPQLVSKVPQIITSLVNGFKNLLSNFLDIGKNIVEGIWNGISNGFDWIKKKIKEWVGNVIDFFKELLGIHSPSRVFSDTIGSNMALGIGEGFSKEMVSVRDSMAKAIPTNFDLGVNTSVNRNLFSSFVPNVDNGVMRNVTATDSVISSNSDNYSIVINNNSKYTSPSENARLMKRSLQIMKLKANKG</sequence>
<accession>A0A9D1GC64</accession>
<dbReference type="SUPFAM" id="SSF48371">
    <property type="entry name" value="ARM repeat"/>
    <property type="match status" value="1"/>
</dbReference>
<comment type="caution">
    <text evidence="2">The sequence shown here is derived from an EMBL/GenBank/DDBJ whole genome shotgun (WGS) entry which is preliminary data.</text>
</comment>
<evidence type="ECO:0000256" key="1">
    <source>
        <dbReference type="SAM" id="Coils"/>
    </source>
</evidence>
<gene>
    <name evidence="2" type="ORF">IAB59_07025</name>
</gene>
<evidence type="ECO:0008006" key="4">
    <source>
        <dbReference type="Google" id="ProtNLM"/>
    </source>
</evidence>
<organism evidence="2 3">
    <name type="scientific">Candidatus Onthousia faecipullorum</name>
    <dbReference type="NCBI Taxonomy" id="2840887"/>
    <lineage>
        <taxon>Bacteria</taxon>
        <taxon>Bacillati</taxon>
        <taxon>Bacillota</taxon>
        <taxon>Bacilli</taxon>
        <taxon>Candidatus Onthousia</taxon>
    </lineage>
</organism>
<reference evidence="2" key="2">
    <citation type="journal article" date="2021" name="PeerJ">
        <title>Extensive microbial diversity within the chicken gut microbiome revealed by metagenomics and culture.</title>
        <authorList>
            <person name="Gilroy R."/>
            <person name="Ravi A."/>
            <person name="Getino M."/>
            <person name="Pursley I."/>
            <person name="Horton D.L."/>
            <person name="Alikhan N.F."/>
            <person name="Baker D."/>
            <person name="Gharbi K."/>
            <person name="Hall N."/>
            <person name="Watson M."/>
            <person name="Adriaenssens E.M."/>
            <person name="Foster-Nyarko E."/>
            <person name="Jarju S."/>
            <person name="Secka A."/>
            <person name="Antonio M."/>
            <person name="Oren A."/>
            <person name="Chaudhuri R.R."/>
            <person name="La Ragione R."/>
            <person name="Hildebrand F."/>
            <person name="Pallen M.J."/>
        </authorList>
    </citation>
    <scope>NUCLEOTIDE SEQUENCE</scope>
    <source>
        <strain evidence="2">CHK195-26880</strain>
    </source>
</reference>
<proteinExistence type="predicted"/>
<protein>
    <recommendedName>
        <fullName evidence="4">Phage tail protein</fullName>
    </recommendedName>
</protein>